<gene>
    <name evidence="1" type="ORF">MLD38_027606</name>
</gene>
<keyword evidence="2" id="KW-1185">Reference proteome</keyword>
<dbReference type="Proteomes" id="UP001057402">
    <property type="component" value="Chromosome 7"/>
</dbReference>
<dbReference type="EMBL" id="CM042886">
    <property type="protein sequence ID" value="KAI4343060.1"/>
    <property type="molecule type" value="Genomic_DNA"/>
</dbReference>
<accession>A0ACB9P2A4</accession>
<reference evidence="2" key="1">
    <citation type="journal article" date="2023" name="Front. Plant Sci.">
        <title>Chromosomal-level genome assembly of Melastoma candidum provides insights into trichome evolution.</title>
        <authorList>
            <person name="Zhong Y."/>
            <person name="Wu W."/>
            <person name="Sun C."/>
            <person name="Zou P."/>
            <person name="Liu Y."/>
            <person name="Dai S."/>
            <person name="Zhou R."/>
        </authorList>
    </citation>
    <scope>NUCLEOTIDE SEQUENCE [LARGE SCALE GENOMIC DNA]</scope>
</reference>
<comment type="caution">
    <text evidence="1">The sequence shown here is derived from an EMBL/GenBank/DDBJ whole genome shotgun (WGS) entry which is preliminary data.</text>
</comment>
<organism evidence="1 2">
    <name type="scientific">Melastoma candidum</name>
    <dbReference type="NCBI Taxonomy" id="119954"/>
    <lineage>
        <taxon>Eukaryota</taxon>
        <taxon>Viridiplantae</taxon>
        <taxon>Streptophyta</taxon>
        <taxon>Embryophyta</taxon>
        <taxon>Tracheophyta</taxon>
        <taxon>Spermatophyta</taxon>
        <taxon>Magnoliopsida</taxon>
        <taxon>eudicotyledons</taxon>
        <taxon>Gunneridae</taxon>
        <taxon>Pentapetalae</taxon>
        <taxon>rosids</taxon>
        <taxon>malvids</taxon>
        <taxon>Myrtales</taxon>
        <taxon>Melastomataceae</taxon>
        <taxon>Melastomatoideae</taxon>
        <taxon>Melastomateae</taxon>
        <taxon>Melastoma</taxon>
    </lineage>
</organism>
<protein>
    <submittedName>
        <fullName evidence="1">Uncharacterized protein</fullName>
    </submittedName>
</protein>
<evidence type="ECO:0000313" key="1">
    <source>
        <dbReference type="EMBL" id="KAI4343060.1"/>
    </source>
</evidence>
<name>A0ACB9P2A4_9MYRT</name>
<sequence length="214" mass="24216">MSGGGGYCCGIGSEAPSALWREKHLEFARVRFHEETGDREGEVIGRCINTQGVTQGRGGLPASTLRVRIRDEGSSPSFHGKIDQSPLKSYFDHLERKLNDSVLRPINNDVTARVQCLKDKQEMVSDKCCLILGSFFKESIVENPKVAVKDWQEVAAINLLAGRFMSESREEFGRDDKRHRRETPLHIRRSCNDGIQAFPSSSSQRTRRFHPRTR</sequence>
<evidence type="ECO:0000313" key="2">
    <source>
        <dbReference type="Proteomes" id="UP001057402"/>
    </source>
</evidence>
<proteinExistence type="predicted"/>